<dbReference type="Pfam" id="PF04037">
    <property type="entry name" value="DUF382"/>
    <property type="match status" value="1"/>
</dbReference>
<accession>A0A9W8EAS6</accession>
<dbReference type="SMART" id="SM00581">
    <property type="entry name" value="PSP"/>
    <property type="match status" value="1"/>
</dbReference>
<dbReference type="InterPro" id="IPR007180">
    <property type="entry name" value="DUF382"/>
</dbReference>
<keyword evidence="2" id="KW-0732">Signal</keyword>
<dbReference type="OrthoDB" id="10260794at2759"/>
<dbReference type="InterPro" id="IPR006568">
    <property type="entry name" value="PSP_pro-rich"/>
</dbReference>
<feature type="region of interest" description="Disordered" evidence="1">
    <location>
        <begin position="340"/>
        <end position="394"/>
    </location>
</feature>
<dbReference type="Proteomes" id="UP001151582">
    <property type="component" value="Unassembled WGS sequence"/>
</dbReference>
<reference evidence="4" key="1">
    <citation type="submission" date="2022-07" db="EMBL/GenBank/DDBJ databases">
        <title>Phylogenomic reconstructions and comparative analyses of Kickxellomycotina fungi.</title>
        <authorList>
            <person name="Reynolds N.K."/>
            <person name="Stajich J.E."/>
            <person name="Barry K."/>
            <person name="Grigoriev I.V."/>
            <person name="Crous P."/>
            <person name="Smith M.E."/>
        </authorList>
    </citation>
    <scope>NUCLEOTIDE SEQUENCE</scope>
    <source>
        <strain evidence="4">RSA 567</strain>
    </source>
</reference>
<dbReference type="AlphaFoldDB" id="A0A9W8EAS6"/>
<dbReference type="Pfam" id="PF04046">
    <property type="entry name" value="PSP"/>
    <property type="match status" value="1"/>
</dbReference>
<evidence type="ECO:0000256" key="1">
    <source>
        <dbReference type="SAM" id="MobiDB-lite"/>
    </source>
</evidence>
<dbReference type="PANTHER" id="PTHR12785:SF6">
    <property type="entry name" value="SPLICING FACTOR 3B SUBUNIT 2"/>
    <property type="match status" value="1"/>
</dbReference>
<gene>
    <name evidence="4" type="ORF">H4R34_005928</name>
</gene>
<evidence type="ECO:0000259" key="3">
    <source>
        <dbReference type="SMART" id="SM00581"/>
    </source>
</evidence>
<dbReference type="InterPro" id="IPR052584">
    <property type="entry name" value="U2_snRNP_Complex_Component"/>
</dbReference>
<feature type="signal peptide" evidence="2">
    <location>
        <begin position="1"/>
        <end position="17"/>
    </location>
</feature>
<dbReference type="GO" id="GO:0005634">
    <property type="term" value="C:nucleus"/>
    <property type="evidence" value="ECO:0007669"/>
    <property type="project" value="InterPro"/>
</dbReference>
<evidence type="ECO:0000313" key="4">
    <source>
        <dbReference type="EMBL" id="KAJ1970858.1"/>
    </source>
</evidence>
<comment type="caution">
    <text evidence="4">The sequence shown here is derived from an EMBL/GenBank/DDBJ whole genome shotgun (WGS) entry which is preliminary data.</text>
</comment>
<feature type="domain" description="PSP proline-rich" evidence="3">
    <location>
        <begin position="255"/>
        <end position="308"/>
    </location>
</feature>
<sequence>MLWFFIALFSSCHHCQSETVPPSDVEIEYVAPADLDLADPTMAQFADIFRKFTLPGTNPTLDQISDEAVEVSQHNDAAASAKPTEHVHSSGSDQSDDDEAKALSRNRQRRMHRPSVAQLKQSVAKPEVVDWVDTTALDPRLLVHLKSYRNTVPVPQHWSRKRKYLQGKRGIEKAPFELPAFIKETGIQEMREAIKEKEDEQKLKSRTRERVQPKMGKLGIDYQRLYDAFFRFQSKPSMTLQGELYYEGKEFETKAMEFQPGQLSDDLKAALNMPPLAPPPWLVNMQRYGPPPNYPHLIIPGLNAPIPEGAQWGFHPGGWGRPPVDEMNQPLYGNVFYTTPTNPLGPNAAIGRQPWGELESEEELSESESSEEESAAGSDGEQAPGAERSQSAAAADLAEGLVTPSGLASVPSGLETPAHIELRKASRQAVPETEPRQLYQVLEQKEAKVSGFMGSEHTYQIGHGATAKSADHAKAD</sequence>
<evidence type="ECO:0000313" key="5">
    <source>
        <dbReference type="Proteomes" id="UP001151582"/>
    </source>
</evidence>
<dbReference type="EMBL" id="JANBQB010001599">
    <property type="protein sequence ID" value="KAJ1970858.1"/>
    <property type="molecule type" value="Genomic_DNA"/>
</dbReference>
<feature type="compositionally biased region" description="Basic residues" evidence="1">
    <location>
        <begin position="104"/>
        <end position="113"/>
    </location>
</feature>
<proteinExistence type="predicted"/>
<keyword evidence="5" id="KW-1185">Reference proteome</keyword>
<feature type="compositionally biased region" description="Acidic residues" evidence="1">
    <location>
        <begin position="358"/>
        <end position="374"/>
    </location>
</feature>
<evidence type="ECO:0000256" key="2">
    <source>
        <dbReference type="SAM" id="SignalP"/>
    </source>
</evidence>
<feature type="region of interest" description="Disordered" evidence="1">
    <location>
        <begin position="71"/>
        <end position="121"/>
    </location>
</feature>
<organism evidence="4 5">
    <name type="scientific">Dimargaris verticillata</name>
    <dbReference type="NCBI Taxonomy" id="2761393"/>
    <lineage>
        <taxon>Eukaryota</taxon>
        <taxon>Fungi</taxon>
        <taxon>Fungi incertae sedis</taxon>
        <taxon>Zoopagomycota</taxon>
        <taxon>Kickxellomycotina</taxon>
        <taxon>Dimargaritomycetes</taxon>
        <taxon>Dimargaritales</taxon>
        <taxon>Dimargaritaceae</taxon>
        <taxon>Dimargaris</taxon>
    </lineage>
</organism>
<protein>
    <recommendedName>
        <fullName evidence="3">PSP proline-rich domain-containing protein</fullName>
    </recommendedName>
</protein>
<dbReference type="PANTHER" id="PTHR12785">
    <property type="entry name" value="SPLICING FACTOR 3B"/>
    <property type="match status" value="1"/>
</dbReference>
<name>A0A9W8EAS6_9FUNG</name>
<feature type="non-terminal residue" evidence="4">
    <location>
        <position position="476"/>
    </location>
</feature>
<feature type="chain" id="PRO_5040959070" description="PSP proline-rich domain-containing protein" evidence="2">
    <location>
        <begin position="18"/>
        <end position="476"/>
    </location>
</feature>